<comment type="caution">
    <text evidence="5">The sequence shown here is derived from an EMBL/GenBank/DDBJ whole genome shotgun (WGS) entry which is preliminary data.</text>
</comment>
<keyword evidence="2 3" id="KW-0040">ANK repeat</keyword>
<sequence>MDPLTITTSILTVGATLQQVINLLGNFTNAGTKIAEIQRELNLTAGVLNYIQEQENNNNSPPTLSIDDNAGRPSRRRSNAGVHLSSILRDNISQLQLDLQCFAGELSKLAKPCSSGSKVGRVVANGKVAWKLSYLEKMQHSIVNKRKELEFIRNSLVVDRRNDRAPSERRKSADRVASIFFALARQFNDHISNTRLPPPSHDAQEVFVKAVRRGKWREVEGLLEQVHPDFTLGSMEGELFPLHVAAMLGDLVMAELLMSYGATVDCRSQDNKTPLMAAIEHDKSVVALALVRRGADVNASDSRGRTPLHMAARKNSKAVVQTLLNNGADPNAYDIDGNTPLMDAVCREDREIQPTDTSVLRVLLQPNGSTVAADPTLGTKSKDYTPLHHAAAGGWLEDLRIIMKLSHSRRAQECLVLDSRGRTPLWFAAKSGSLQVVEFLVQTGADFNRHSRDYEKPTVLWAAANNAATAEYLLRSGADPNQPNNEGYTLLHRACWSGNTILAELLLRHKADATVRDKDGMQPLHYASREGHEALVEMLLQSSGIDINCVDNTGTTPLMLAADQGHDFIIKLLISYTPAADFKHKDVFGCDAFYIACARGHILCAAYLLGCGADINTRNAKDNTPLHAAVKVGMKDMVGWLLRMGADKGVMSKQPFDGIDVKGTPLDIAKAEGFDEMVELLESWELDRGRKERYTATRVAL</sequence>
<dbReference type="GeneID" id="87898791"/>
<dbReference type="Pfam" id="PF13637">
    <property type="entry name" value="Ank_4"/>
    <property type="match status" value="1"/>
</dbReference>
<feature type="repeat" description="ANK" evidence="3">
    <location>
        <begin position="237"/>
        <end position="269"/>
    </location>
</feature>
<evidence type="ECO:0000313" key="5">
    <source>
        <dbReference type="EMBL" id="KAK4641577.1"/>
    </source>
</evidence>
<dbReference type="Pfam" id="PF12796">
    <property type="entry name" value="Ank_2"/>
    <property type="match status" value="2"/>
</dbReference>
<dbReference type="PANTHER" id="PTHR24180">
    <property type="entry name" value="CYCLIN-DEPENDENT KINASE INHIBITOR 2C-RELATED"/>
    <property type="match status" value="1"/>
</dbReference>
<feature type="repeat" description="ANK" evidence="3">
    <location>
        <begin position="270"/>
        <end position="302"/>
    </location>
</feature>
<dbReference type="InterPro" id="IPR036770">
    <property type="entry name" value="Ankyrin_rpt-contain_sf"/>
</dbReference>
<evidence type="ECO:0000256" key="1">
    <source>
        <dbReference type="ARBA" id="ARBA00022737"/>
    </source>
</evidence>
<dbReference type="SUPFAM" id="SSF48403">
    <property type="entry name" value="Ankyrin repeat"/>
    <property type="match status" value="2"/>
</dbReference>
<dbReference type="Gene3D" id="1.25.40.20">
    <property type="entry name" value="Ankyrin repeat-containing domain"/>
    <property type="match status" value="4"/>
</dbReference>
<dbReference type="PRINTS" id="PR01415">
    <property type="entry name" value="ANKYRIN"/>
</dbReference>
<feature type="repeat" description="ANK" evidence="3">
    <location>
        <begin position="588"/>
        <end position="620"/>
    </location>
</feature>
<feature type="repeat" description="ANK" evidence="3">
    <location>
        <begin position="486"/>
        <end position="518"/>
    </location>
</feature>
<dbReference type="InterPro" id="IPR002110">
    <property type="entry name" value="Ankyrin_rpt"/>
</dbReference>
<feature type="region of interest" description="Disordered" evidence="4">
    <location>
        <begin position="54"/>
        <end position="78"/>
    </location>
</feature>
<dbReference type="Proteomes" id="UP001322138">
    <property type="component" value="Unassembled WGS sequence"/>
</dbReference>
<dbReference type="PROSITE" id="PS50088">
    <property type="entry name" value="ANK_REPEAT"/>
    <property type="match status" value="9"/>
</dbReference>
<dbReference type="InterPro" id="IPR051637">
    <property type="entry name" value="Ank_repeat_dom-contain_49"/>
</dbReference>
<feature type="repeat" description="ANK" evidence="3">
    <location>
        <begin position="303"/>
        <end position="335"/>
    </location>
</feature>
<gene>
    <name evidence="5" type="ORF">QC761_500600</name>
</gene>
<feature type="repeat" description="ANK" evidence="3">
    <location>
        <begin position="519"/>
        <end position="552"/>
    </location>
</feature>
<evidence type="ECO:0000256" key="4">
    <source>
        <dbReference type="SAM" id="MobiDB-lite"/>
    </source>
</evidence>
<evidence type="ECO:0000256" key="2">
    <source>
        <dbReference type="ARBA" id="ARBA00023043"/>
    </source>
</evidence>
<accession>A0ABR0FFA0</accession>
<organism evidence="5 6">
    <name type="scientific">Podospora bellae-mahoneyi</name>
    <dbReference type="NCBI Taxonomy" id="2093777"/>
    <lineage>
        <taxon>Eukaryota</taxon>
        <taxon>Fungi</taxon>
        <taxon>Dikarya</taxon>
        <taxon>Ascomycota</taxon>
        <taxon>Pezizomycotina</taxon>
        <taxon>Sordariomycetes</taxon>
        <taxon>Sordariomycetidae</taxon>
        <taxon>Sordariales</taxon>
        <taxon>Podosporaceae</taxon>
        <taxon>Podospora</taxon>
    </lineage>
</organism>
<feature type="repeat" description="ANK" evidence="3">
    <location>
        <begin position="553"/>
        <end position="585"/>
    </location>
</feature>
<dbReference type="Pfam" id="PF13857">
    <property type="entry name" value="Ank_5"/>
    <property type="match status" value="1"/>
</dbReference>
<evidence type="ECO:0000313" key="6">
    <source>
        <dbReference type="Proteomes" id="UP001322138"/>
    </source>
</evidence>
<dbReference type="PROSITE" id="PS50297">
    <property type="entry name" value="ANK_REP_REGION"/>
    <property type="match status" value="8"/>
</dbReference>
<name>A0ABR0FFA0_9PEZI</name>
<dbReference type="PANTHER" id="PTHR24180:SF45">
    <property type="entry name" value="POLY [ADP-RIBOSE] POLYMERASE TANKYRASE"/>
    <property type="match status" value="1"/>
</dbReference>
<dbReference type="EMBL" id="JAFFGZ010000007">
    <property type="protein sequence ID" value="KAK4641577.1"/>
    <property type="molecule type" value="Genomic_DNA"/>
</dbReference>
<keyword evidence="1" id="KW-0677">Repeat</keyword>
<feature type="repeat" description="ANK" evidence="3">
    <location>
        <begin position="621"/>
        <end position="653"/>
    </location>
</feature>
<proteinExistence type="predicted"/>
<evidence type="ECO:0008006" key="7">
    <source>
        <dbReference type="Google" id="ProtNLM"/>
    </source>
</evidence>
<feature type="compositionally biased region" description="Polar residues" evidence="4">
    <location>
        <begin position="54"/>
        <end position="63"/>
    </location>
</feature>
<dbReference type="SMART" id="SM00248">
    <property type="entry name" value="ANK"/>
    <property type="match status" value="12"/>
</dbReference>
<dbReference type="Pfam" id="PF00023">
    <property type="entry name" value="Ank"/>
    <property type="match status" value="2"/>
</dbReference>
<dbReference type="RefSeq" id="XP_062730553.1">
    <property type="nucleotide sequence ID" value="XM_062879309.1"/>
</dbReference>
<evidence type="ECO:0000256" key="3">
    <source>
        <dbReference type="PROSITE-ProRule" id="PRU00023"/>
    </source>
</evidence>
<reference evidence="5 6" key="1">
    <citation type="journal article" date="2023" name="bioRxiv">
        <title>High-quality genome assemblies of four members of thePodospora anserinaspecies complex.</title>
        <authorList>
            <person name="Ament-Velasquez S.L."/>
            <person name="Vogan A.A."/>
            <person name="Wallerman O."/>
            <person name="Hartmann F."/>
            <person name="Gautier V."/>
            <person name="Silar P."/>
            <person name="Giraud T."/>
            <person name="Johannesson H."/>
        </authorList>
    </citation>
    <scope>NUCLEOTIDE SEQUENCE [LARGE SCALE GENOMIC DNA]</scope>
    <source>
        <strain evidence="5 6">CBS 112042</strain>
    </source>
</reference>
<protein>
    <recommendedName>
        <fullName evidence="7">Ankyrin repeat protein</fullName>
    </recommendedName>
</protein>
<feature type="repeat" description="ANK" evidence="3">
    <location>
        <begin position="420"/>
        <end position="452"/>
    </location>
</feature>
<keyword evidence="6" id="KW-1185">Reference proteome</keyword>